<comment type="caution">
    <text evidence="2">The sequence shown here is derived from an EMBL/GenBank/DDBJ whole genome shotgun (WGS) entry which is preliminary data.</text>
</comment>
<reference evidence="2 3" key="1">
    <citation type="submission" date="2021-02" db="EMBL/GenBank/DDBJ databases">
        <title>Genome assembly of Pseudopithomyces chartarum.</title>
        <authorList>
            <person name="Jauregui R."/>
            <person name="Singh J."/>
            <person name="Voisey C."/>
        </authorList>
    </citation>
    <scope>NUCLEOTIDE SEQUENCE [LARGE SCALE GENOMIC DNA]</scope>
    <source>
        <strain evidence="2 3">AGR01</strain>
    </source>
</reference>
<keyword evidence="1" id="KW-1133">Transmembrane helix</keyword>
<evidence type="ECO:0000256" key="1">
    <source>
        <dbReference type="SAM" id="Phobius"/>
    </source>
</evidence>
<dbReference type="PANTHER" id="PTHR37576:SF2">
    <property type="entry name" value="DEFECT AT LOW TEMPERATURE PROTEIN 1"/>
    <property type="match status" value="1"/>
</dbReference>
<feature type="transmembrane region" description="Helical" evidence="1">
    <location>
        <begin position="20"/>
        <end position="43"/>
    </location>
</feature>
<sequence length="592" mass="64821">MYHCRTVDHEIWRPGFWARVPWTAIASIFSFLVCCAALVGILLNSDGKETVGWPHPSRTIPVSVLLSLVVSIANLSLAVALSKGYEISWWTQALQGAQLRKLQFDLDIQRGISAVFGGNLALDKFAVAAVISLVVSIIDGPLIQRASIVTAREYGPSIFDTDIKISNASLPANFSAFSGGGSDPQVLTPLFRNVSRAYSNREDLVLSVEGCKTNTTCKLVIPAPGFDISCTQRLVPYDLWNIASAGFNDQTRPYSNSTFFNQVTTFDVTIQFGRSQDDASYSTINVTALYKPDEAREGNMVERQCLLRLATVHYFVTMSDGIVKIEDWKEQNDTVALTTFSKYKEGELSVGSSAAGGFQSMIGGIIFVADGLYSSRIALRVAGKANGLLFNITGQAASNYLTSDMSTYSNYTMTWADPTNDIVNTVRQLMFRSVVANSMANSTGVTPQLVTVSQSRISNAYRSNLTYLAITLACMVLQALVVAYLLFGWHHLGRDMSLDPFELARALGAPLLQGGSSNMNIKEALSPINHHRIRYGKISNGERAPIIEQEITSMPTDVVVEDIKLKDDKKLESHEAGSPKLGLYWQEHVVAL</sequence>
<dbReference type="Proteomes" id="UP001280581">
    <property type="component" value="Unassembled WGS sequence"/>
</dbReference>
<evidence type="ECO:0000313" key="2">
    <source>
        <dbReference type="EMBL" id="KAK3202078.1"/>
    </source>
</evidence>
<protein>
    <submittedName>
        <fullName evidence="2">Uncharacterized protein</fullName>
    </submittedName>
</protein>
<keyword evidence="3" id="KW-1185">Reference proteome</keyword>
<dbReference type="InterPro" id="IPR021514">
    <property type="entry name" value="DUF3176"/>
</dbReference>
<dbReference type="EMBL" id="WVTA01000014">
    <property type="protein sequence ID" value="KAK3202078.1"/>
    <property type="molecule type" value="Genomic_DNA"/>
</dbReference>
<gene>
    <name evidence="2" type="ORF">GRF29_161g24626</name>
</gene>
<accession>A0AAN6LS31</accession>
<dbReference type="AlphaFoldDB" id="A0AAN6LS31"/>
<dbReference type="Pfam" id="PF11374">
    <property type="entry name" value="DUF3176"/>
    <property type="match status" value="1"/>
</dbReference>
<keyword evidence="1" id="KW-0812">Transmembrane</keyword>
<dbReference type="PANTHER" id="PTHR37576">
    <property type="entry name" value="DEFECT AT LOW TEMPERATURE PROTEIN 1"/>
    <property type="match status" value="1"/>
</dbReference>
<feature type="transmembrane region" description="Helical" evidence="1">
    <location>
        <begin position="465"/>
        <end position="487"/>
    </location>
</feature>
<name>A0AAN6LS31_9PLEO</name>
<keyword evidence="1" id="KW-0472">Membrane</keyword>
<evidence type="ECO:0000313" key="3">
    <source>
        <dbReference type="Proteomes" id="UP001280581"/>
    </source>
</evidence>
<organism evidence="2 3">
    <name type="scientific">Pseudopithomyces chartarum</name>
    <dbReference type="NCBI Taxonomy" id="1892770"/>
    <lineage>
        <taxon>Eukaryota</taxon>
        <taxon>Fungi</taxon>
        <taxon>Dikarya</taxon>
        <taxon>Ascomycota</taxon>
        <taxon>Pezizomycotina</taxon>
        <taxon>Dothideomycetes</taxon>
        <taxon>Pleosporomycetidae</taxon>
        <taxon>Pleosporales</taxon>
        <taxon>Massarineae</taxon>
        <taxon>Didymosphaeriaceae</taxon>
        <taxon>Pseudopithomyces</taxon>
    </lineage>
</organism>
<feature type="transmembrane region" description="Helical" evidence="1">
    <location>
        <begin position="64"/>
        <end position="81"/>
    </location>
</feature>
<proteinExistence type="predicted"/>